<keyword evidence="2" id="KW-1185">Reference proteome</keyword>
<proteinExistence type="predicted"/>
<protein>
    <submittedName>
        <fullName evidence="1">Uncharacterized protein</fullName>
    </submittedName>
</protein>
<gene>
    <name evidence="1" type="ORF">E8E12_004301</name>
</gene>
<sequence>MRKDRPVRETINYPKVTVTSTYDPCHDRSFLYEHVLTCGHLITTLEPDEPCAPNCHRATGIGSRQAPKMTLSKALEKDFYCDACVEVDGEGEIPATATNGEAGKQNEPNAETDINRDSIEDQRAEYREMTAARRNKARDFRKCYMAQKVVSVPCDEHGNPVFAYNSTFDFHPYDLSWPPTGANMYEDIEVIKVKKSRKKKKKRPLFAVLNEPDDAAIDINAAVAENIDDTLAEGARWLREEEERERR</sequence>
<dbReference type="EMBL" id="SWKV01000071">
    <property type="protein sequence ID" value="KAF3034154.1"/>
    <property type="molecule type" value="Genomic_DNA"/>
</dbReference>
<comment type="caution">
    <text evidence="1">The sequence shown here is derived from an EMBL/GenBank/DDBJ whole genome shotgun (WGS) entry which is preliminary data.</text>
</comment>
<dbReference type="Proteomes" id="UP000758155">
    <property type="component" value="Unassembled WGS sequence"/>
</dbReference>
<accession>A0A9P5BXS7</accession>
<organism evidence="1 2">
    <name type="scientific">Didymella heteroderae</name>
    <dbReference type="NCBI Taxonomy" id="1769908"/>
    <lineage>
        <taxon>Eukaryota</taxon>
        <taxon>Fungi</taxon>
        <taxon>Dikarya</taxon>
        <taxon>Ascomycota</taxon>
        <taxon>Pezizomycotina</taxon>
        <taxon>Dothideomycetes</taxon>
        <taxon>Pleosporomycetidae</taxon>
        <taxon>Pleosporales</taxon>
        <taxon>Pleosporineae</taxon>
        <taxon>Didymellaceae</taxon>
        <taxon>Didymella</taxon>
    </lineage>
</organism>
<dbReference type="OrthoDB" id="3640311at2759"/>
<reference evidence="1" key="1">
    <citation type="submission" date="2019-04" db="EMBL/GenBank/DDBJ databases">
        <title>Sequencing of skin fungus with MAO and IRED activity.</title>
        <authorList>
            <person name="Marsaioli A.J."/>
            <person name="Bonatto J.M.C."/>
            <person name="Reis Junior O."/>
        </authorList>
    </citation>
    <scope>NUCLEOTIDE SEQUENCE</scope>
    <source>
        <strain evidence="1">28M1</strain>
    </source>
</reference>
<dbReference type="AlphaFoldDB" id="A0A9P5BXS7"/>
<evidence type="ECO:0000313" key="2">
    <source>
        <dbReference type="Proteomes" id="UP000758155"/>
    </source>
</evidence>
<name>A0A9P5BXS7_9PLEO</name>
<evidence type="ECO:0000313" key="1">
    <source>
        <dbReference type="EMBL" id="KAF3034154.1"/>
    </source>
</evidence>